<dbReference type="Pfam" id="PF06032">
    <property type="entry name" value="S-Me-THD_N"/>
    <property type="match status" value="1"/>
</dbReference>
<dbReference type="Proteomes" id="UP000292003">
    <property type="component" value="Unassembled WGS sequence"/>
</dbReference>
<keyword evidence="4" id="KW-1185">Reference proteome</keyword>
<accession>A0A4V2EL27</accession>
<evidence type="ECO:0000313" key="4">
    <source>
        <dbReference type="Proteomes" id="UP000292003"/>
    </source>
</evidence>
<feature type="domain" description="S-Me-THD-like C-terminal" evidence="2">
    <location>
        <begin position="193"/>
        <end position="388"/>
    </location>
</feature>
<proteinExistence type="predicted"/>
<organism evidence="3 4">
    <name type="scientific">Amycolatopsis suaedae</name>
    <dbReference type="NCBI Taxonomy" id="2510978"/>
    <lineage>
        <taxon>Bacteria</taxon>
        <taxon>Bacillati</taxon>
        <taxon>Actinomycetota</taxon>
        <taxon>Actinomycetes</taxon>
        <taxon>Pseudonocardiales</taxon>
        <taxon>Pseudonocardiaceae</taxon>
        <taxon>Amycolatopsis</taxon>
    </lineage>
</organism>
<evidence type="ECO:0000259" key="2">
    <source>
        <dbReference type="Pfam" id="PF20906"/>
    </source>
</evidence>
<dbReference type="InterPro" id="IPR027479">
    <property type="entry name" value="S-Me-THD_N_sf"/>
</dbReference>
<dbReference type="InterPro" id="IPR010318">
    <property type="entry name" value="S-Me-THD_N"/>
</dbReference>
<reference evidence="3 4" key="1">
    <citation type="submission" date="2019-02" db="EMBL/GenBank/DDBJ databases">
        <title>Draft genome sequence of Amycolatopsis sp. 8-3EHSu isolated from roots of Suaeda maritima.</title>
        <authorList>
            <person name="Duangmal K."/>
            <person name="Chantavorakit T."/>
        </authorList>
    </citation>
    <scope>NUCLEOTIDE SEQUENCE [LARGE SCALE GENOMIC DNA]</scope>
    <source>
        <strain evidence="3 4">8-3EHSu</strain>
    </source>
</reference>
<dbReference type="AlphaFoldDB" id="A0A4V2EL27"/>
<evidence type="ECO:0000259" key="1">
    <source>
        <dbReference type="Pfam" id="PF06032"/>
    </source>
</evidence>
<sequence length="392" mass="40275">MRSVLAAESFHTTNTATLGDHFATVTLVLLDLPALPEFAVGCDVLGAGGGGSAAGALPLAAHAIAEHGPVPVVTLTDLHPDDLVMPCAYLGAPDIAMERIGTGHESESIRRQVEAHFGRPVGALMCTEIGGFNGPGSVALAAHAGLPLLDADGMGRAFPGVEQVSMQLAGITPAPAVLADEHERVVLVNAENGRWLERLARQVTAGFGDRGASSEYVMSARDAGTAVVAGSVGKALAIGATLTEAAAEGGTTATVVDRLVERFGGLRLIEGRVTDMRHAHPAGTPMAGNARSAAVVEGIGADASRWLRLEVGHEYLAAVEDGEVRATVPDIISAFDVYSGRPVPADALRYGLRLVIAALPCPPQWLTPAGLDLVGPRAFGLSLDYHPLGVTA</sequence>
<name>A0A4V2EL27_9PSEU</name>
<dbReference type="InterPro" id="IPR048350">
    <property type="entry name" value="S-Me-THD-like_C"/>
</dbReference>
<dbReference type="Gene3D" id="2.40.390.10">
    <property type="entry name" value="CV3147-like"/>
    <property type="match status" value="1"/>
</dbReference>
<protein>
    <submittedName>
        <fullName evidence="3">DUF917 domain-containing protein</fullName>
    </submittedName>
</protein>
<dbReference type="InterPro" id="IPR024071">
    <property type="entry name" value="S-Me-THD_C_sf"/>
</dbReference>
<evidence type="ECO:0000313" key="3">
    <source>
        <dbReference type="EMBL" id="RZQ60105.1"/>
    </source>
</evidence>
<dbReference type="SUPFAM" id="SSF160991">
    <property type="entry name" value="CV3147-like"/>
    <property type="match status" value="1"/>
</dbReference>
<gene>
    <name evidence="3" type="ORF">EWH70_30860</name>
</gene>
<dbReference type="Gene3D" id="3.40.1610.10">
    <property type="entry name" value="CV3147-like domain"/>
    <property type="match status" value="1"/>
</dbReference>
<dbReference type="Pfam" id="PF20906">
    <property type="entry name" value="S-Me-THD_C"/>
    <property type="match status" value="1"/>
</dbReference>
<dbReference type="OrthoDB" id="3170437at2"/>
<feature type="domain" description="S-Me-THD N-terminal" evidence="1">
    <location>
        <begin position="35"/>
        <end position="189"/>
    </location>
</feature>
<dbReference type="EMBL" id="SFCC01000019">
    <property type="protein sequence ID" value="RZQ60105.1"/>
    <property type="molecule type" value="Genomic_DNA"/>
</dbReference>
<comment type="caution">
    <text evidence="3">The sequence shown here is derived from an EMBL/GenBank/DDBJ whole genome shotgun (WGS) entry which is preliminary data.</text>
</comment>